<dbReference type="PROSITE" id="PS50893">
    <property type="entry name" value="ABC_TRANSPORTER_2"/>
    <property type="match status" value="1"/>
</dbReference>
<dbReference type="GO" id="GO:0015697">
    <property type="term" value="P:quaternary ammonium group transport"/>
    <property type="evidence" value="ECO:0007669"/>
    <property type="project" value="UniProtKB-ARBA"/>
</dbReference>
<dbReference type="PROSITE" id="PS00211">
    <property type="entry name" value="ABC_TRANSPORTER_1"/>
    <property type="match status" value="1"/>
</dbReference>
<dbReference type="InterPro" id="IPR017871">
    <property type="entry name" value="ABC_transporter-like_CS"/>
</dbReference>
<dbReference type="InterPro" id="IPR027417">
    <property type="entry name" value="P-loop_NTPase"/>
</dbReference>
<dbReference type="InterPro" id="IPR013611">
    <property type="entry name" value="Transp-assoc_OB_typ2"/>
</dbReference>
<dbReference type="Pfam" id="PF08402">
    <property type="entry name" value="TOBE_2"/>
    <property type="match status" value="1"/>
</dbReference>
<dbReference type="PANTHER" id="PTHR42781">
    <property type="entry name" value="SPERMIDINE/PUTRESCINE IMPORT ATP-BINDING PROTEIN POTA"/>
    <property type="match status" value="1"/>
</dbReference>
<name>A0A6J4L8Z1_9BACT</name>
<organism evidence="5">
    <name type="scientific">uncultured Gemmatimonadota bacterium</name>
    <dbReference type="NCBI Taxonomy" id="203437"/>
    <lineage>
        <taxon>Bacteria</taxon>
        <taxon>Pseudomonadati</taxon>
        <taxon>Gemmatimonadota</taxon>
        <taxon>environmental samples</taxon>
    </lineage>
</organism>
<dbReference type="PANTHER" id="PTHR42781:SF4">
    <property type="entry name" value="SPERMIDINE_PUTRESCINE IMPORT ATP-BINDING PROTEIN POTA"/>
    <property type="match status" value="1"/>
</dbReference>
<dbReference type="EMBL" id="CADCTW010000096">
    <property type="protein sequence ID" value="CAA9322450.1"/>
    <property type="molecule type" value="Genomic_DNA"/>
</dbReference>
<dbReference type="AlphaFoldDB" id="A0A6J4L8Z1"/>
<evidence type="ECO:0000256" key="2">
    <source>
        <dbReference type="ARBA" id="ARBA00022741"/>
    </source>
</evidence>
<dbReference type="GO" id="GO:0022857">
    <property type="term" value="F:transmembrane transporter activity"/>
    <property type="evidence" value="ECO:0007669"/>
    <property type="project" value="InterPro"/>
</dbReference>
<keyword evidence="2" id="KW-0547">Nucleotide-binding</keyword>
<dbReference type="GO" id="GO:0005524">
    <property type="term" value="F:ATP binding"/>
    <property type="evidence" value="ECO:0007669"/>
    <property type="project" value="UniProtKB-KW"/>
</dbReference>
<accession>A0A6J4L8Z1</accession>
<dbReference type="SMART" id="SM00382">
    <property type="entry name" value="AAA"/>
    <property type="match status" value="1"/>
</dbReference>
<dbReference type="Pfam" id="PF00005">
    <property type="entry name" value="ABC_tran"/>
    <property type="match status" value="1"/>
</dbReference>
<dbReference type="GO" id="GO:0016887">
    <property type="term" value="F:ATP hydrolysis activity"/>
    <property type="evidence" value="ECO:0007669"/>
    <property type="project" value="InterPro"/>
</dbReference>
<dbReference type="InterPro" id="IPR008995">
    <property type="entry name" value="Mo/tungstate-bd_C_term_dom"/>
</dbReference>
<proteinExistence type="predicted"/>
<evidence type="ECO:0000256" key="1">
    <source>
        <dbReference type="ARBA" id="ARBA00022448"/>
    </source>
</evidence>
<dbReference type="InterPro" id="IPR003593">
    <property type="entry name" value="AAA+_ATPase"/>
</dbReference>
<evidence type="ECO:0000256" key="3">
    <source>
        <dbReference type="ARBA" id="ARBA00022840"/>
    </source>
</evidence>
<sequence length="345" mass="37071">MLRLDTLSRRFGDTTAVDGVSLEVAAGEFLTLLGPSGCGKTTTLRMVAGFEHPTSGQVWVNGRDVTTLPPQRRDVGMVFQNYALFPHMDVGENVAFGLRARGGRDVDARVQRALERVELAGYARRKVQELSGGQQQRVALARALAPEPPLLLLDEPLSNLDAALRERTRTEIRALLKELGMTAVFVTHDQEEAFALSDRIAVLDRGRLQQLDTPEELYARPANPFVAAFLGRANFFPGTVERDEGGALVCRLASGPRWRALGEAPVGSAIRLMVRPEALRLVAADEGAVGGRVLDRRFAGAATFFRVELADGSEALLQGGPSDASPGDTVHLAPAGPAVAYAEPA</sequence>
<keyword evidence="1" id="KW-0813">Transport</keyword>
<dbReference type="Gene3D" id="3.40.50.300">
    <property type="entry name" value="P-loop containing nucleotide triphosphate hydrolases"/>
    <property type="match status" value="1"/>
</dbReference>
<dbReference type="InterPro" id="IPR003439">
    <property type="entry name" value="ABC_transporter-like_ATP-bd"/>
</dbReference>
<evidence type="ECO:0000259" key="4">
    <source>
        <dbReference type="PROSITE" id="PS50893"/>
    </source>
</evidence>
<dbReference type="Gene3D" id="2.40.50.100">
    <property type="match status" value="1"/>
</dbReference>
<dbReference type="FunFam" id="3.40.50.300:FF:000425">
    <property type="entry name" value="Probable ABC transporter, ATP-binding subunit"/>
    <property type="match status" value="1"/>
</dbReference>
<dbReference type="InterPro" id="IPR050093">
    <property type="entry name" value="ABC_SmlMolc_Importer"/>
</dbReference>
<protein>
    <submittedName>
        <fullName evidence="5">Spermidine/putrescine import ABC transporter ATP-binding protein PotA</fullName>
    </submittedName>
</protein>
<evidence type="ECO:0000313" key="5">
    <source>
        <dbReference type="EMBL" id="CAA9322450.1"/>
    </source>
</evidence>
<gene>
    <name evidence="5" type="ORF">AVDCRST_MAG68-1928</name>
</gene>
<keyword evidence="3 5" id="KW-0067">ATP-binding</keyword>
<dbReference type="SUPFAM" id="SSF50331">
    <property type="entry name" value="MOP-like"/>
    <property type="match status" value="1"/>
</dbReference>
<dbReference type="GO" id="GO:0043190">
    <property type="term" value="C:ATP-binding cassette (ABC) transporter complex"/>
    <property type="evidence" value="ECO:0007669"/>
    <property type="project" value="InterPro"/>
</dbReference>
<reference evidence="5" key="1">
    <citation type="submission" date="2020-02" db="EMBL/GenBank/DDBJ databases">
        <authorList>
            <person name="Meier V. D."/>
        </authorList>
    </citation>
    <scope>NUCLEOTIDE SEQUENCE</scope>
    <source>
        <strain evidence="5">AVDCRST_MAG68</strain>
    </source>
</reference>
<dbReference type="SUPFAM" id="SSF52540">
    <property type="entry name" value="P-loop containing nucleoside triphosphate hydrolases"/>
    <property type="match status" value="1"/>
</dbReference>
<feature type="domain" description="ABC transporter" evidence="4">
    <location>
        <begin position="2"/>
        <end position="230"/>
    </location>
</feature>